<keyword evidence="1" id="KW-0813">Transport</keyword>
<proteinExistence type="inferred from homology"/>
<keyword evidence="1" id="KW-0830">Ubiquinone</keyword>
<dbReference type="RefSeq" id="WP_146433051.1">
    <property type="nucleotide sequence ID" value="NZ_SJPF01000003.1"/>
</dbReference>
<keyword evidence="3" id="KW-0560">Oxidoreductase</keyword>
<dbReference type="InterPro" id="IPR029014">
    <property type="entry name" value="NiFe-Hase_large"/>
</dbReference>
<dbReference type="GO" id="GO:0048038">
    <property type="term" value="F:quinone binding"/>
    <property type="evidence" value="ECO:0007669"/>
    <property type="project" value="UniProtKB-KW"/>
</dbReference>
<dbReference type="OrthoDB" id="9801496at2"/>
<keyword evidence="4" id="KW-1185">Reference proteome</keyword>
<dbReference type="InterPro" id="IPR001135">
    <property type="entry name" value="NADH_Q_OxRdtase_suD"/>
</dbReference>
<dbReference type="Pfam" id="PF00346">
    <property type="entry name" value="Complex1_49kDa"/>
    <property type="match status" value="2"/>
</dbReference>
<dbReference type="HAMAP" id="MF_01358">
    <property type="entry name" value="NDH1_NuoD"/>
    <property type="match status" value="1"/>
</dbReference>
<gene>
    <name evidence="3" type="primary">ndhH</name>
    <name evidence="1" type="synonym">nuoD</name>
    <name evidence="3" type="ORF">Enr8_31300</name>
</gene>
<dbReference type="Gene3D" id="1.10.645.10">
    <property type="entry name" value="Cytochrome-c3 Hydrogenase, chain B"/>
    <property type="match status" value="1"/>
</dbReference>
<reference evidence="3 4" key="1">
    <citation type="submission" date="2019-02" db="EMBL/GenBank/DDBJ databases">
        <title>Deep-cultivation of Planctomycetes and their phenomic and genomic characterization uncovers novel biology.</title>
        <authorList>
            <person name="Wiegand S."/>
            <person name="Jogler M."/>
            <person name="Boedeker C."/>
            <person name="Pinto D."/>
            <person name="Vollmers J."/>
            <person name="Rivas-Marin E."/>
            <person name="Kohn T."/>
            <person name="Peeters S.H."/>
            <person name="Heuer A."/>
            <person name="Rast P."/>
            <person name="Oberbeckmann S."/>
            <person name="Bunk B."/>
            <person name="Jeske O."/>
            <person name="Meyerdierks A."/>
            <person name="Storesund J.E."/>
            <person name="Kallscheuer N."/>
            <person name="Luecker S."/>
            <person name="Lage O.M."/>
            <person name="Pohl T."/>
            <person name="Merkel B.J."/>
            <person name="Hornburger P."/>
            <person name="Mueller R.-W."/>
            <person name="Bruemmer F."/>
            <person name="Labrenz M."/>
            <person name="Spormann A.M."/>
            <person name="Op Den Camp H."/>
            <person name="Overmann J."/>
            <person name="Amann R."/>
            <person name="Jetten M.S.M."/>
            <person name="Mascher T."/>
            <person name="Medema M.H."/>
            <person name="Devos D.P."/>
            <person name="Kaster A.-K."/>
            <person name="Ovreas L."/>
            <person name="Rohde M."/>
            <person name="Galperin M.Y."/>
            <person name="Jogler C."/>
        </authorList>
    </citation>
    <scope>NUCLEOTIDE SEQUENCE [LARGE SCALE GENOMIC DNA]</scope>
    <source>
        <strain evidence="3 4">Enr8</strain>
    </source>
</reference>
<comment type="caution">
    <text evidence="3">The sequence shown here is derived from an EMBL/GenBank/DDBJ whole genome shotgun (WGS) entry which is preliminary data.</text>
</comment>
<dbReference type="GO" id="GO:0005886">
    <property type="term" value="C:plasma membrane"/>
    <property type="evidence" value="ECO:0007669"/>
    <property type="project" value="UniProtKB-SubCell"/>
</dbReference>
<feature type="domain" description="NADH-quinone oxidoreductase subunit D" evidence="2">
    <location>
        <begin position="132"/>
        <end position="311"/>
    </location>
</feature>
<keyword evidence="1" id="KW-0874">Quinone</keyword>
<dbReference type="PANTHER" id="PTHR11993">
    <property type="entry name" value="NADH-UBIQUINONE OXIDOREDUCTASE 49 KDA SUBUNIT"/>
    <property type="match status" value="1"/>
</dbReference>
<dbReference type="EMBL" id="SJPF01000003">
    <property type="protein sequence ID" value="TWT33304.1"/>
    <property type="molecule type" value="Genomic_DNA"/>
</dbReference>
<evidence type="ECO:0000313" key="4">
    <source>
        <dbReference type="Proteomes" id="UP000318878"/>
    </source>
</evidence>
<dbReference type="GO" id="GO:0051287">
    <property type="term" value="F:NAD binding"/>
    <property type="evidence" value="ECO:0007669"/>
    <property type="project" value="InterPro"/>
</dbReference>
<dbReference type="EC" id="7.1.1.-" evidence="1"/>
<protein>
    <recommendedName>
        <fullName evidence="1">NADH-quinone oxidoreductase subunit D</fullName>
        <ecNumber evidence="1">7.1.1.-</ecNumber>
    </recommendedName>
    <alternativeName>
        <fullName evidence="1">NADH dehydrogenase I subunit D</fullName>
    </alternativeName>
    <alternativeName>
        <fullName evidence="1">NDH-1 subunit D</fullName>
    </alternativeName>
</protein>
<dbReference type="Proteomes" id="UP000318878">
    <property type="component" value="Unassembled WGS sequence"/>
</dbReference>
<accession>A0A5C5V413</accession>
<evidence type="ECO:0000313" key="3">
    <source>
        <dbReference type="EMBL" id="TWT33304.1"/>
    </source>
</evidence>
<keyword evidence="1" id="KW-0520">NAD</keyword>
<feature type="domain" description="NADH-quinone oxidoreductase subunit D" evidence="2">
    <location>
        <begin position="326"/>
        <end position="401"/>
    </location>
</feature>
<dbReference type="GO" id="GO:0050136">
    <property type="term" value="F:NADH dehydrogenase (quinone) (non-electrogenic) activity"/>
    <property type="evidence" value="ECO:0007669"/>
    <property type="project" value="UniProtKB-UniRule"/>
</dbReference>
<comment type="function">
    <text evidence="1">NDH-1 shuttles electrons from NADH, via FMN and iron-sulfur (Fe-S) centers, to quinones in the respiratory chain. The immediate electron acceptor for the enzyme in this species is believed to be ubiquinone. Couples the redox reaction to proton translocation (for every two electrons transferred, four hydrogen ions are translocated across the cytoplasmic membrane), and thus conserves the redox energy in a proton gradient.</text>
</comment>
<dbReference type="SUPFAM" id="SSF56762">
    <property type="entry name" value="HydB/Nqo4-like"/>
    <property type="match status" value="1"/>
</dbReference>
<evidence type="ECO:0000256" key="1">
    <source>
        <dbReference type="HAMAP-Rule" id="MF_01358"/>
    </source>
</evidence>
<dbReference type="PANTHER" id="PTHR11993:SF10">
    <property type="entry name" value="NADH DEHYDROGENASE [UBIQUINONE] IRON-SULFUR PROTEIN 2, MITOCHONDRIAL"/>
    <property type="match status" value="1"/>
</dbReference>
<keyword evidence="1" id="KW-1003">Cell membrane</keyword>
<keyword evidence="1" id="KW-1278">Translocase</keyword>
<comment type="subcellular location">
    <subcellularLocation>
        <location evidence="1">Cell membrane</location>
        <topology evidence="1">Peripheral membrane protein</topology>
        <orientation evidence="1">Cytoplasmic side</orientation>
    </subcellularLocation>
</comment>
<dbReference type="InterPro" id="IPR022885">
    <property type="entry name" value="NDH1_su_D/H"/>
</dbReference>
<comment type="catalytic activity">
    <reaction evidence="1">
        <text>a quinone + NADH + 5 H(+)(in) = a quinol + NAD(+) + 4 H(+)(out)</text>
        <dbReference type="Rhea" id="RHEA:57888"/>
        <dbReference type="ChEBI" id="CHEBI:15378"/>
        <dbReference type="ChEBI" id="CHEBI:24646"/>
        <dbReference type="ChEBI" id="CHEBI:57540"/>
        <dbReference type="ChEBI" id="CHEBI:57945"/>
        <dbReference type="ChEBI" id="CHEBI:132124"/>
    </reaction>
</comment>
<dbReference type="AlphaFoldDB" id="A0A5C5V413"/>
<comment type="similarity">
    <text evidence="1">Belongs to the complex I 49 kDa subunit family.</text>
</comment>
<sequence>MATAPQSGIVELDVRTDEMLVNMGPQHPSTHGVLRLVLRTDGEIVSEATPHIGYLHRCAEKIGENLTPRQWIPYTDRMDYLAGMNMNLGWALTVEKLLDYDLPEKARHLRVIIAELNRIASHLVGMGTYGLDLGTFSPFLYAFREREKILDLLEDACGARLTYSYLTPGGATADLPPGWLQKLTAFLDQFEPVILDYHALLTTNAIFVKRAANIGLLSAEMAIDYGCSGPVLRGSGVDYDLRRDGETRYTSLYADYAFEVIVEKNGSYPRDHEYPPVPAEAVLGDCWHRFYVRMLEVIQAISLIRQGIEKYSLSTGDWGTPIKLSTKLPKGEAYLETECPRGQMGFYIVSDGTGPIPRRARARSSCFSNLSVAPELIRGCLIADVPAIVGSLDIVMGEIDR</sequence>
<organism evidence="3 4">
    <name type="scientific">Blastopirellula retiformator</name>
    <dbReference type="NCBI Taxonomy" id="2527970"/>
    <lineage>
        <taxon>Bacteria</taxon>
        <taxon>Pseudomonadati</taxon>
        <taxon>Planctomycetota</taxon>
        <taxon>Planctomycetia</taxon>
        <taxon>Pirellulales</taxon>
        <taxon>Pirellulaceae</taxon>
        <taxon>Blastopirellula</taxon>
    </lineage>
</organism>
<evidence type="ECO:0000259" key="2">
    <source>
        <dbReference type="Pfam" id="PF00346"/>
    </source>
</evidence>
<name>A0A5C5V413_9BACT</name>
<comment type="subunit">
    <text evidence="1">NDH-1 is composed of 14 different subunits. Subunits NuoB, C, D, E, F, and G constitute the peripheral sector of the complex.</text>
</comment>
<keyword evidence="1" id="KW-0472">Membrane</keyword>